<dbReference type="SUPFAM" id="SSF141571">
    <property type="entry name" value="Pentapeptide repeat-like"/>
    <property type="match status" value="1"/>
</dbReference>
<gene>
    <name evidence="2" type="ORF">CDCA_CDCA05G1650</name>
</gene>
<accession>A0AAV9ITK7</accession>
<dbReference type="PANTHER" id="PTHR47200">
    <property type="entry name" value="THYLAKOID LUMENAL 15 KDA PROTEIN 1, CHLOROPLASTIC"/>
    <property type="match status" value="1"/>
</dbReference>
<dbReference type="PANTHER" id="PTHR47200:SF2">
    <property type="entry name" value="THYLAKOID LUMENAL 15 KDA PROTEIN 1, CHLOROPLASTIC"/>
    <property type="match status" value="1"/>
</dbReference>
<protein>
    <recommendedName>
        <fullName evidence="4">Pentapeptide repeat-containing protein</fullName>
    </recommendedName>
</protein>
<comment type="caution">
    <text evidence="2">The sequence shown here is derived from an EMBL/GenBank/DDBJ whole genome shotgun (WGS) entry which is preliminary data.</text>
</comment>
<feature type="region of interest" description="Disordered" evidence="1">
    <location>
        <begin position="20"/>
        <end position="46"/>
    </location>
</feature>
<reference evidence="2 3" key="1">
    <citation type="submission" date="2022-07" db="EMBL/GenBank/DDBJ databases">
        <title>Genome-wide signatures of adaptation to extreme environments.</title>
        <authorList>
            <person name="Cho C.H."/>
            <person name="Yoon H.S."/>
        </authorList>
    </citation>
    <scope>NUCLEOTIDE SEQUENCE [LARGE SCALE GENOMIC DNA]</scope>
    <source>
        <strain evidence="2 3">DBV 063 E5</strain>
    </source>
</reference>
<proteinExistence type="predicted"/>
<evidence type="ECO:0000256" key="1">
    <source>
        <dbReference type="SAM" id="MobiDB-lite"/>
    </source>
</evidence>
<dbReference type="AlphaFoldDB" id="A0AAV9ITK7"/>
<evidence type="ECO:0000313" key="3">
    <source>
        <dbReference type="Proteomes" id="UP001301350"/>
    </source>
</evidence>
<evidence type="ECO:0000313" key="2">
    <source>
        <dbReference type="EMBL" id="KAK4535625.1"/>
    </source>
</evidence>
<dbReference type="Proteomes" id="UP001301350">
    <property type="component" value="Unassembled WGS sequence"/>
</dbReference>
<dbReference type="InterPro" id="IPR001646">
    <property type="entry name" value="5peptide_repeat"/>
</dbReference>
<dbReference type="Gene3D" id="2.160.20.80">
    <property type="entry name" value="E3 ubiquitin-protein ligase SopA"/>
    <property type="match status" value="1"/>
</dbReference>
<evidence type="ECO:0008006" key="4">
    <source>
        <dbReference type="Google" id="ProtNLM"/>
    </source>
</evidence>
<keyword evidence="3" id="KW-1185">Reference proteome</keyword>
<organism evidence="2 3">
    <name type="scientific">Cyanidium caldarium</name>
    <name type="common">Red alga</name>
    <dbReference type="NCBI Taxonomy" id="2771"/>
    <lineage>
        <taxon>Eukaryota</taxon>
        <taxon>Rhodophyta</taxon>
        <taxon>Bangiophyceae</taxon>
        <taxon>Cyanidiales</taxon>
        <taxon>Cyanidiaceae</taxon>
        <taxon>Cyanidium</taxon>
    </lineage>
</organism>
<sequence>MELRDVSRRRCLFISGGLPRRGGESVARRQGGKSGLRPAFAPLPPPSTHCPRARLPTRCALSSPAPHPWLPLTQAACAVLASAYLSQASPPAAHAISGGGLDYAGQQLSGMDMSDGKYAGMDFSGSRCRGTNFRGADLSRVRFFKADLAEADLTDANLTGASLEQAVLRDAILHDALLQSTYWTETVLEVKDIENSDWTDALLQPFVQSRLCKRADAKGTNTRTGADTRASLMCPDE</sequence>
<dbReference type="InterPro" id="IPR044213">
    <property type="entry name" value="At2g44920-like"/>
</dbReference>
<feature type="region of interest" description="Disordered" evidence="1">
    <location>
        <begin position="218"/>
        <end position="237"/>
    </location>
</feature>
<dbReference type="Pfam" id="PF00805">
    <property type="entry name" value="Pentapeptide"/>
    <property type="match status" value="1"/>
</dbReference>
<name>A0AAV9ITK7_CYACA</name>
<dbReference type="EMBL" id="JANCYW010000005">
    <property type="protein sequence ID" value="KAK4535625.1"/>
    <property type="molecule type" value="Genomic_DNA"/>
</dbReference>